<dbReference type="Pfam" id="PF13406">
    <property type="entry name" value="SLT_2"/>
    <property type="match status" value="1"/>
</dbReference>
<feature type="compositionally biased region" description="Low complexity" evidence="1">
    <location>
        <begin position="329"/>
        <end position="345"/>
    </location>
</feature>
<evidence type="ECO:0000256" key="2">
    <source>
        <dbReference type="SAM" id="SignalP"/>
    </source>
</evidence>
<sequence length="397" mass="41032">MRIHSCVRPVTALALVVLCMAASGTPGPDDAQATASPHRSVKVEPATGVSTTELPIAPARVSLPHPRTERAAVVAVAAPQPTGGEGIPVNVLAAYRAAEATVARTHPGCHLAWHHLAGIGIIESGHARGGQATPSGDTAPRILGPRLNGGPGIAAIPDTDRGLLDSDTVWDRAVGPMQFIPSTWAAYGTDANGDGKADPHNLTDAAASAGHYLCAGGMDLANPSDLSAAVFRYNHSMEYVATVMSWMHTYSNGATPVPALPAGSTEAPALLTSDSPEKPNRPVQTPAPVPSPAPERPATRPEAPEKPAPGEDAASEEPTPETPSEDPTEAPSEQPTEQPTETPAPNTIELVLPCGALAHLDEEVLPEDILITENCDPTKESEADAETASRTPESTRD</sequence>
<dbReference type="Proteomes" id="UP001596157">
    <property type="component" value="Unassembled WGS sequence"/>
</dbReference>
<organism evidence="4 5">
    <name type="scientific">Actinokineospora guangxiensis</name>
    <dbReference type="NCBI Taxonomy" id="1490288"/>
    <lineage>
        <taxon>Bacteria</taxon>
        <taxon>Bacillati</taxon>
        <taxon>Actinomycetota</taxon>
        <taxon>Actinomycetes</taxon>
        <taxon>Pseudonocardiales</taxon>
        <taxon>Pseudonocardiaceae</taxon>
        <taxon>Actinokineospora</taxon>
    </lineage>
</organism>
<feature type="compositionally biased region" description="Acidic residues" evidence="1">
    <location>
        <begin position="313"/>
        <end position="328"/>
    </location>
</feature>
<evidence type="ECO:0000313" key="5">
    <source>
        <dbReference type="Proteomes" id="UP001596157"/>
    </source>
</evidence>
<feature type="region of interest" description="Disordered" evidence="1">
    <location>
        <begin position="369"/>
        <end position="397"/>
    </location>
</feature>
<dbReference type="CDD" id="cd13399">
    <property type="entry name" value="Slt35-like"/>
    <property type="match status" value="1"/>
</dbReference>
<accession>A0ABW0EWN3</accession>
<evidence type="ECO:0000259" key="3">
    <source>
        <dbReference type="Pfam" id="PF13406"/>
    </source>
</evidence>
<keyword evidence="5" id="KW-1185">Reference proteome</keyword>
<feature type="signal peptide" evidence="2">
    <location>
        <begin position="1"/>
        <end position="21"/>
    </location>
</feature>
<dbReference type="RefSeq" id="WP_378250200.1">
    <property type="nucleotide sequence ID" value="NZ_JBHSKF010000015.1"/>
</dbReference>
<dbReference type="Gene3D" id="1.10.530.10">
    <property type="match status" value="1"/>
</dbReference>
<comment type="caution">
    <text evidence="4">The sequence shown here is derived from an EMBL/GenBank/DDBJ whole genome shotgun (WGS) entry which is preliminary data.</text>
</comment>
<keyword evidence="2" id="KW-0732">Signal</keyword>
<dbReference type="GO" id="GO:0016757">
    <property type="term" value="F:glycosyltransferase activity"/>
    <property type="evidence" value="ECO:0007669"/>
    <property type="project" value="UniProtKB-KW"/>
</dbReference>
<feature type="region of interest" description="Disordered" evidence="1">
    <location>
        <begin position="261"/>
        <end position="349"/>
    </location>
</feature>
<keyword evidence="4" id="KW-0808">Transferase</keyword>
<feature type="compositionally biased region" description="Pro residues" evidence="1">
    <location>
        <begin position="285"/>
        <end position="295"/>
    </location>
</feature>
<reference evidence="5" key="1">
    <citation type="journal article" date="2019" name="Int. J. Syst. Evol. Microbiol.">
        <title>The Global Catalogue of Microorganisms (GCM) 10K type strain sequencing project: providing services to taxonomists for standard genome sequencing and annotation.</title>
        <authorList>
            <consortium name="The Broad Institute Genomics Platform"/>
            <consortium name="The Broad Institute Genome Sequencing Center for Infectious Disease"/>
            <person name="Wu L."/>
            <person name="Ma J."/>
        </authorList>
    </citation>
    <scope>NUCLEOTIDE SEQUENCE [LARGE SCALE GENOMIC DNA]</scope>
    <source>
        <strain evidence="5">CCUG 59778</strain>
    </source>
</reference>
<feature type="domain" description="Transglycosylase SLT" evidence="3">
    <location>
        <begin position="170"/>
        <end position="219"/>
    </location>
</feature>
<dbReference type="EC" id="2.4.-.-" evidence="4"/>
<dbReference type="SUPFAM" id="SSF53955">
    <property type="entry name" value="Lysozyme-like"/>
    <property type="match status" value="1"/>
</dbReference>
<name>A0ABW0EWN3_9PSEU</name>
<dbReference type="InterPro" id="IPR031304">
    <property type="entry name" value="SLT_2"/>
</dbReference>
<feature type="compositionally biased region" description="Basic and acidic residues" evidence="1">
    <location>
        <begin position="297"/>
        <end position="309"/>
    </location>
</feature>
<feature type="chain" id="PRO_5045967350" evidence="2">
    <location>
        <begin position="22"/>
        <end position="397"/>
    </location>
</feature>
<gene>
    <name evidence="4" type="ORF">ACFPM7_24960</name>
</gene>
<dbReference type="PANTHER" id="PTHR30163">
    <property type="entry name" value="MEMBRANE-BOUND LYTIC MUREIN TRANSGLYCOSYLASE B"/>
    <property type="match status" value="1"/>
</dbReference>
<protein>
    <submittedName>
        <fullName evidence="4">Lytic murein transglycosylase</fullName>
        <ecNumber evidence="4">2.4.-.-</ecNumber>
    </submittedName>
</protein>
<evidence type="ECO:0000313" key="4">
    <source>
        <dbReference type="EMBL" id="MFC5290316.1"/>
    </source>
</evidence>
<keyword evidence="4" id="KW-0328">Glycosyltransferase</keyword>
<dbReference type="InterPro" id="IPR043426">
    <property type="entry name" value="MltB-like"/>
</dbReference>
<dbReference type="InterPro" id="IPR023346">
    <property type="entry name" value="Lysozyme-like_dom_sf"/>
</dbReference>
<dbReference type="PANTHER" id="PTHR30163:SF8">
    <property type="entry name" value="LYTIC MUREIN TRANSGLYCOSYLASE"/>
    <property type="match status" value="1"/>
</dbReference>
<feature type="compositionally biased region" description="Polar residues" evidence="1">
    <location>
        <begin position="388"/>
        <end position="397"/>
    </location>
</feature>
<evidence type="ECO:0000256" key="1">
    <source>
        <dbReference type="SAM" id="MobiDB-lite"/>
    </source>
</evidence>
<dbReference type="EMBL" id="JBHSKF010000015">
    <property type="protein sequence ID" value="MFC5290316.1"/>
    <property type="molecule type" value="Genomic_DNA"/>
</dbReference>
<proteinExistence type="predicted"/>